<dbReference type="InterPro" id="IPR025354">
    <property type="entry name" value="DUF4258"/>
</dbReference>
<sequence length="114" mass="13246">MENDAPKREARFQGKPDIAKMAEEIRRLASNSENVFWTKHARERMIERGIPVMTAHKVLREGQVYGEIMPGQNENEWKAKMVRNAKGNRDVGVVCVVKREDRLVVLTVEWEDLK</sequence>
<evidence type="ECO:0000313" key="1">
    <source>
        <dbReference type="EMBL" id="GLQ15872.1"/>
    </source>
</evidence>
<organism evidence="1 2">
    <name type="scientific">Maritalea porphyrae</name>
    <dbReference type="NCBI Taxonomy" id="880732"/>
    <lineage>
        <taxon>Bacteria</taxon>
        <taxon>Pseudomonadati</taxon>
        <taxon>Pseudomonadota</taxon>
        <taxon>Alphaproteobacteria</taxon>
        <taxon>Hyphomicrobiales</taxon>
        <taxon>Devosiaceae</taxon>
        <taxon>Maritalea</taxon>
    </lineage>
</organism>
<proteinExistence type="predicted"/>
<dbReference type="RefSeq" id="WP_284360973.1">
    <property type="nucleotide sequence ID" value="NZ_BSNI01000001.1"/>
</dbReference>
<protein>
    <recommendedName>
        <fullName evidence="3">DUF4258 domain-containing protein</fullName>
    </recommendedName>
</protein>
<gene>
    <name evidence="1" type="ORF">GCM10007879_01210</name>
</gene>
<evidence type="ECO:0008006" key="3">
    <source>
        <dbReference type="Google" id="ProtNLM"/>
    </source>
</evidence>
<name>A0ABQ5UMH5_9HYPH</name>
<evidence type="ECO:0000313" key="2">
    <source>
        <dbReference type="Proteomes" id="UP001161405"/>
    </source>
</evidence>
<reference evidence="1" key="1">
    <citation type="journal article" date="2014" name="Int. J. Syst. Evol. Microbiol.">
        <title>Complete genome of a new Firmicutes species belonging to the dominant human colonic microbiota ('Ruminococcus bicirculans') reveals two chromosomes and a selective capacity to utilize plant glucans.</title>
        <authorList>
            <consortium name="NISC Comparative Sequencing Program"/>
            <person name="Wegmann U."/>
            <person name="Louis P."/>
            <person name="Goesmann A."/>
            <person name="Henrissat B."/>
            <person name="Duncan S.H."/>
            <person name="Flint H.J."/>
        </authorList>
    </citation>
    <scope>NUCLEOTIDE SEQUENCE</scope>
    <source>
        <strain evidence="1">NBRC 107169</strain>
    </source>
</reference>
<reference evidence="1" key="2">
    <citation type="submission" date="2023-01" db="EMBL/GenBank/DDBJ databases">
        <title>Draft genome sequence of Maritalea porphyrae strain NBRC 107169.</title>
        <authorList>
            <person name="Sun Q."/>
            <person name="Mori K."/>
        </authorList>
    </citation>
    <scope>NUCLEOTIDE SEQUENCE</scope>
    <source>
        <strain evidence="1">NBRC 107169</strain>
    </source>
</reference>
<dbReference type="Pfam" id="PF14076">
    <property type="entry name" value="DUF4258"/>
    <property type="match status" value="1"/>
</dbReference>
<accession>A0ABQ5UMH5</accession>
<comment type="caution">
    <text evidence="1">The sequence shown here is derived from an EMBL/GenBank/DDBJ whole genome shotgun (WGS) entry which is preliminary data.</text>
</comment>
<keyword evidence="2" id="KW-1185">Reference proteome</keyword>
<dbReference type="Proteomes" id="UP001161405">
    <property type="component" value="Unassembled WGS sequence"/>
</dbReference>
<dbReference type="EMBL" id="BSNI01000001">
    <property type="protein sequence ID" value="GLQ15872.1"/>
    <property type="molecule type" value="Genomic_DNA"/>
</dbReference>